<dbReference type="EMBL" id="FOVC01000013">
    <property type="protein sequence ID" value="SFN65466.1"/>
    <property type="molecule type" value="Genomic_DNA"/>
</dbReference>
<proteinExistence type="predicted"/>
<evidence type="ECO:0000313" key="1">
    <source>
        <dbReference type="EMBL" id="SFN65466.1"/>
    </source>
</evidence>
<accession>A0A1I5ASD5</accession>
<gene>
    <name evidence="1" type="ORF">SAMN05216516_1138</name>
</gene>
<dbReference type="Proteomes" id="UP000242222">
    <property type="component" value="Unassembled WGS sequence"/>
</dbReference>
<dbReference type="AlphaFoldDB" id="A0A1I5ASD5"/>
<sequence>MIATSLTAVAFKDNICPVCNDDSSENESHNVINIVLTFMRRLIY</sequence>
<evidence type="ECO:0000313" key="2">
    <source>
        <dbReference type="Proteomes" id="UP000242222"/>
    </source>
</evidence>
<organism evidence="1 2">
    <name type="scientific">Izhakiella capsodis</name>
    <dbReference type="NCBI Taxonomy" id="1367852"/>
    <lineage>
        <taxon>Bacteria</taxon>
        <taxon>Pseudomonadati</taxon>
        <taxon>Pseudomonadota</taxon>
        <taxon>Gammaproteobacteria</taxon>
        <taxon>Enterobacterales</taxon>
        <taxon>Erwiniaceae</taxon>
        <taxon>Izhakiella</taxon>
    </lineage>
</organism>
<protein>
    <submittedName>
        <fullName evidence="1">Uncharacterized protein</fullName>
    </submittedName>
</protein>
<name>A0A1I5ASD5_9GAMM</name>
<reference evidence="2" key="1">
    <citation type="submission" date="2016-10" db="EMBL/GenBank/DDBJ databases">
        <authorList>
            <person name="Varghese N."/>
            <person name="Submissions S."/>
        </authorList>
    </citation>
    <scope>NUCLEOTIDE SEQUENCE [LARGE SCALE GENOMIC DNA]</scope>
    <source>
        <strain evidence="2">N6PO6</strain>
    </source>
</reference>
<keyword evidence="2" id="KW-1185">Reference proteome</keyword>